<sequence>MIKNRIENNINTLTADISSDKILPTLKIE</sequence>
<accession>A0A0U9HKJ9</accession>
<reference evidence="1" key="1">
    <citation type="journal article" date="2016" name="Genome Announc.">
        <title>Draft Genome Sequence of the Syntrophic Lactate-Degrading Bacterium Tepidanaerobacter syntrophicus JLT.</title>
        <authorList>
            <person name="Matsuura N."/>
            <person name="Ohashi A."/>
            <person name="Tourlousse D.M."/>
            <person name="Sekiguchi Y."/>
        </authorList>
    </citation>
    <scope>NUCLEOTIDE SEQUENCE [LARGE SCALE GENOMIC DNA]</scope>
    <source>
        <strain evidence="1">JL</strain>
    </source>
</reference>
<dbReference type="Proteomes" id="UP000062160">
    <property type="component" value="Unassembled WGS sequence"/>
</dbReference>
<evidence type="ECO:0000313" key="2">
    <source>
        <dbReference type="Proteomes" id="UP000062160"/>
    </source>
</evidence>
<protein>
    <submittedName>
        <fullName evidence="1">Uncharacterized protein</fullName>
    </submittedName>
</protein>
<dbReference type="STRING" id="224999.GCA_001485475_01936"/>
<proteinExistence type="predicted"/>
<gene>
    <name evidence="1" type="ORF">TSYNT_9150</name>
</gene>
<keyword evidence="2" id="KW-1185">Reference proteome</keyword>
<evidence type="ECO:0000313" key="1">
    <source>
        <dbReference type="EMBL" id="GAQ25900.1"/>
    </source>
</evidence>
<organism evidence="1">
    <name type="scientific">Tepidanaerobacter syntrophicus</name>
    <dbReference type="NCBI Taxonomy" id="224999"/>
    <lineage>
        <taxon>Bacteria</taxon>
        <taxon>Bacillati</taxon>
        <taxon>Bacillota</taxon>
        <taxon>Clostridia</taxon>
        <taxon>Thermosediminibacterales</taxon>
        <taxon>Tepidanaerobacteraceae</taxon>
        <taxon>Tepidanaerobacter</taxon>
    </lineage>
</organism>
<dbReference type="EMBL" id="DF977003">
    <property type="protein sequence ID" value="GAQ25900.1"/>
    <property type="molecule type" value="Genomic_DNA"/>
</dbReference>
<dbReference type="AlphaFoldDB" id="A0A0U9HKJ9"/>
<name>A0A0U9HKJ9_9FIRM</name>